<comment type="caution">
    <text evidence="2">The sequence shown here is derived from an EMBL/GenBank/DDBJ whole genome shotgun (WGS) entry which is preliminary data.</text>
</comment>
<dbReference type="AlphaFoldDB" id="A0A8T0NKA8"/>
<dbReference type="Proteomes" id="UP000823388">
    <property type="component" value="Chromosome 9K"/>
</dbReference>
<keyword evidence="3" id="KW-1185">Reference proteome</keyword>
<proteinExistence type="predicted"/>
<gene>
    <name evidence="2" type="ORF">PVAP13_9KG343732</name>
</gene>
<feature type="region of interest" description="Disordered" evidence="1">
    <location>
        <begin position="1"/>
        <end position="122"/>
    </location>
</feature>
<evidence type="ECO:0000256" key="1">
    <source>
        <dbReference type="SAM" id="MobiDB-lite"/>
    </source>
</evidence>
<accession>A0A8T0NKA8</accession>
<dbReference type="EMBL" id="CM029053">
    <property type="protein sequence ID" value="KAG2550401.1"/>
    <property type="molecule type" value="Genomic_DNA"/>
</dbReference>
<evidence type="ECO:0000313" key="3">
    <source>
        <dbReference type="Proteomes" id="UP000823388"/>
    </source>
</evidence>
<evidence type="ECO:0000313" key="2">
    <source>
        <dbReference type="EMBL" id="KAG2550401.1"/>
    </source>
</evidence>
<organism evidence="2 3">
    <name type="scientific">Panicum virgatum</name>
    <name type="common">Blackwell switchgrass</name>
    <dbReference type="NCBI Taxonomy" id="38727"/>
    <lineage>
        <taxon>Eukaryota</taxon>
        <taxon>Viridiplantae</taxon>
        <taxon>Streptophyta</taxon>
        <taxon>Embryophyta</taxon>
        <taxon>Tracheophyta</taxon>
        <taxon>Spermatophyta</taxon>
        <taxon>Magnoliopsida</taxon>
        <taxon>Liliopsida</taxon>
        <taxon>Poales</taxon>
        <taxon>Poaceae</taxon>
        <taxon>PACMAD clade</taxon>
        <taxon>Panicoideae</taxon>
        <taxon>Panicodae</taxon>
        <taxon>Paniceae</taxon>
        <taxon>Panicinae</taxon>
        <taxon>Panicum</taxon>
        <taxon>Panicum sect. Hiantes</taxon>
    </lineage>
</organism>
<feature type="compositionally biased region" description="Pro residues" evidence="1">
    <location>
        <begin position="105"/>
        <end position="122"/>
    </location>
</feature>
<reference evidence="2" key="1">
    <citation type="submission" date="2020-05" db="EMBL/GenBank/DDBJ databases">
        <title>WGS assembly of Panicum virgatum.</title>
        <authorList>
            <person name="Lovell J.T."/>
            <person name="Jenkins J."/>
            <person name="Shu S."/>
            <person name="Juenger T.E."/>
            <person name="Schmutz J."/>
        </authorList>
    </citation>
    <scope>NUCLEOTIDE SEQUENCE</scope>
    <source>
        <strain evidence="2">AP13</strain>
    </source>
</reference>
<name>A0A8T0NKA8_PANVG</name>
<sequence>MVRPPANSVVGVYRQFPRAPPPNSRQKPRLLPAPHSVPRRDASARRPRTPLADGRLGFGAAAAADRPSVPDPAASLRHRPTAALLHAAAGRRPSFRPLTERRDPPAGPPPGRRPNAPDPSRP</sequence>
<protein>
    <submittedName>
        <fullName evidence="2">Uncharacterized protein</fullName>
    </submittedName>
</protein>